<dbReference type="Proteomes" id="UP000245533">
    <property type="component" value="Unassembled WGS sequence"/>
</dbReference>
<organism evidence="1 2">
    <name type="scientific">Rhodohalobacter mucosus</name>
    <dbReference type="NCBI Taxonomy" id="2079485"/>
    <lineage>
        <taxon>Bacteria</taxon>
        <taxon>Pseudomonadati</taxon>
        <taxon>Balneolota</taxon>
        <taxon>Balneolia</taxon>
        <taxon>Balneolales</taxon>
        <taxon>Balneolaceae</taxon>
        <taxon>Rhodohalobacter</taxon>
    </lineage>
</organism>
<keyword evidence="2" id="KW-1185">Reference proteome</keyword>
<evidence type="ECO:0000313" key="2">
    <source>
        <dbReference type="Proteomes" id="UP000245533"/>
    </source>
</evidence>
<reference evidence="1 2" key="1">
    <citation type="submission" date="2018-05" db="EMBL/GenBank/DDBJ databases">
        <title>Rhodohalobacter halophilus gen. nov., sp. nov., a moderately halophilic member of the family Balneolaceae.</title>
        <authorList>
            <person name="Liu Z.-W."/>
        </authorList>
    </citation>
    <scope>NUCLEOTIDE SEQUENCE [LARGE SCALE GENOMIC DNA]</scope>
    <source>
        <strain evidence="1 2">8A47</strain>
    </source>
</reference>
<dbReference type="EMBL" id="QGGB01000010">
    <property type="protein sequence ID" value="PWN05455.1"/>
    <property type="molecule type" value="Genomic_DNA"/>
</dbReference>
<proteinExistence type="predicted"/>
<gene>
    <name evidence="1" type="ORF">DDZ15_15435</name>
</gene>
<dbReference type="OrthoDB" id="9831937at2"/>
<protein>
    <submittedName>
        <fullName evidence="1">Uncharacterized protein</fullName>
    </submittedName>
</protein>
<sequence length="112" mass="12501">MGNLTLNDEQLSRLNSSYAQAGVKWLAMFGGLWAEVLEMKNGLLVLSITWPKHAVQTGYRHEKIGLLLRILFRCRASSDYDLLNGLRRVYILSSIDNSGGGKYSTAQPTNVQ</sequence>
<comment type="caution">
    <text evidence="1">The sequence shown here is derived from an EMBL/GenBank/DDBJ whole genome shotgun (WGS) entry which is preliminary data.</text>
</comment>
<evidence type="ECO:0000313" key="1">
    <source>
        <dbReference type="EMBL" id="PWN05455.1"/>
    </source>
</evidence>
<dbReference type="AlphaFoldDB" id="A0A316TR01"/>
<name>A0A316TR01_9BACT</name>
<accession>A0A316TR01</accession>
<dbReference type="RefSeq" id="WP_109648010.1">
    <property type="nucleotide sequence ID" value="NZ_QGGB01000010.1"/>
</dbReference>